<dbReference type="EMBL" id="LGST01000018">
    <property type="protein sequence ID" value="KNE00403.1"/>
    <property type="molecule type" value="Genomic_DNA"/>
</dbReference>
<protein>
    <submittedName>
        <fullName evidence="2">Uncharacterized protein</fullName>
    </submittedName>
</protein>
<reference evidence="3" key="1">
    <citation type="journal article" date="2015" name="BMC Genomics">
        <title>Draft genome of a commonly misdiagnosed multidrug resistant pathogen Candida auris.</title>
        <authorList>
            <person name="Chatterjee S."/>
            <person name="Alampalli S.V."/>
            <person name="Nageshan R.K."/>
            <person name="Chettiar S.T."/>
            <person name="Joshi S."/>
            <person name="Tatu U.S."/>
        </authorList>
    </citation>
    <scope>NUCLEOTIDE SEQUENCE [LARGE SCALE GENOMIC DNA]</scope>
    <source>
        <strain evidence="3">6684</strain>
    </source>
</reference>
<proteinExistence type="predicted"/>
<dbReference type="Proteomes" id="UP000037122">
    <property type="component" value="Unassembled WGS sequence"/>
</dbReference>
<evidence type="ECO:0000313" key="2">
    <source>
        <dbReference type="EMBL" id="KNE00403.1"/>
    </source>
</evidence>
<dbReference type="AlphaFoldDB" id="A0A0L0P1Z1"/>
<evidence type="ECO:0000313" key="3">
    <source>
        <dbReference type="Proteomes" id="UP000037122"/>
    </source>
</evidence>
<name>A0A0L0P1Z1_CANAR</name>
<comment type="caution">
    <text evidence="2">The sequence shown here is derived from an EMBL/GenBank/DDBJ whole genome shotgun (WGS) entry which is preliminary data.</text>
</comment>
<gene>
    <name evidence="2" type="ORF">QG37_02431</name>
</gene>
<sequence length="35" mass="3338">MGRMTNGSIKAEEAAAAAAAADTGSGQGRQTADNG</sequence>
<organism evidence="2 3">
    <name type="scientific">Candidozyma auris</name>
    <name type="common">Yeast</name>
    <name type="synonym">Candida auris</name>
    <dbReference type="NCBI Taxonomy" id="498019"/>
    <lineage>
        <taxon>Eukaryota</taxon>
        <taxon>Fungi</taxon>
        <taxon>Dikarya</taxon>
        <taxon>Ascomycota</taxon>
        <taxon>Saccharomycotina</taxon>
        <taxon>Pichiomycetes</taxon>
        <taxon>Metschnikowiaceae</taxon>
        <taxon>Candidozyma</taxon>
    </lineage>
</organism>
<evidence type="ECO:0000256" key="1">
    <source>
        <dbReference type="SAM" id="MobiDB-lite"/>
    </source>
</evidence>
<accession>A0A0L0P1Z1</accession>
<dbReference type="VEuPathDB" id="FungiDB:QG37_02431"/>
<feature type="region of interest" description="Disordered" evidence="1">
    <location>
        <begin position="1"/>
        <end position="35"/>
    </location>
</feature>